<name>A0A8S1WPY8_PAROT</name>
<dbReference type="EMBL" id="CAJJDP010000097">
    <property type="protein sequence ID" value="CAD8190845.1"/>
    <property type="molecule type" value="Genomic_DNA"/>
</dbReference>
<keyword evidence="3" id="KW-1185">Reference proteome</keyword>
<comment type="caution">
    <text evidence="2">The sequence shown here is derived from an EMBL/GenBank/DDBJ whole genome shotgun (WGS) entry which is preliminary data.</text>
</comment>
<organism evidence="2 3">
    <name type="scientific">Paramecium octaurelia</name>
    <dbReference type="NCBI Taxonomy" id="43137"/>
    <lineage>
        <taxon>Eukaryota</taxon>
        <taxon>Sar</taxon>
        <taxon>Alveolata</taxon>
        <taxon>Ciliophora</taxon>
        <taxon>Intramacronucleata</taxon>
        <taxon>Oligohymenophorea</taxon>
        <taxon>Peniculida</taxon>
        <taxon>Parameciidae</taxon>
        <taxon>Paramecium</taxon>
    </lineage>
</organism>
<evidence type="ECO:0000313" key="3">
    <source>
        <dbReference type="Proteomes" id="UP000683925"/>
    </source>
</evidence>
<proteinExistence type="predicted"/>
<accession>A0A8S1WPY8</accession>
<gene>
    <name evidence="1" type="ORF">POCTA_138.1.T0980125</name>
    <name evidence="2" type="ORF">POCTA_138.1.T0980127</name>
</gene>
<dbReference type="Proteomes" id="UP000683925">
    <property type="component" value="Unassembled WGS sequence"/>
</dbReference>
<reference evidence="2" key="1">
    <citation type="submission" date="2021-01" db="EMBL/GenBank/DDBJ databases">
        <authorList>
            <consortium name="Genoscope - CEA"/>
            <person name="William W."/>
        </authorList>
    </citation>
    <scope>NUCLEOTIDE SEQUENCE</scope>
</reference>
<evidence type="ECO:0000313" key="2">
    <source>
        <dbReference type="EMBL" id="CAD8190847.1"/>
    </source>
</evidence>
<dbReference type="OrthoDB" id="318333at2759"/>
<dbReference type="OMA" id="XEQDDNN"/>
<sequence>MKVMIKRGRPKLQIKKRQHKYVNHFYMQNDHDCVKLFKLFTIQGSYKVRILTGKKNQGMPHAKQKNEVKKAEESNYPQYFFLATEKKIFSIENEQIVDYNYYMSIDPNQFQPKFELLIQKLNVVLIELDKNFIWLLLDILILYTELFDSNQDENVLVESIIQNLKYGEYSNDFQYLLNWQTLRNKTKEARYNVGLEEIKQVENLINKRKSRKVIEKLEKFIKKQYNQFKEVMDMEPINYLLLKLVKRFNKIMKVS</sequence>
<evidence type="ECO:0000313" key="1">
    <source>
        <dbReference type="EMBL" id="CAD8190845.1"/>
    </source>
</evidence>
<dbReference type="AlphaFoldDB" id="A0A8S1WPY8"/>
<dbReference type="EMBL" id="CAJJDP010000097">
    <property type="protein sequence ID" value="CAD8190847.1"/>
    <property type="molecule type" value="Genomic_DNA"/>
</dbReference>
<protein>
    <submittedName>
        <fullName evidence="2">Uncharacterized protein</fullName>
    </submittedName>
</protein>